<dbReference type="EMBL" id="RXHU01000030">
    <property type="protein sequence ID" value="RTE09584.1"/>
    <property type="molecule type" value="Genomic_DNA"/>
</dbReference>
<name>A0A3S0A4Q0_9BACL</name>
<evidence type="ECO:0000256" key="2">
    <source>
        <dbReference type="ARBA" id="ARBA00023125"/>
    </source>
</evidence>
<dbReference type="OrthoDB" id="2615714at2"/>
<feature type="domain" description="HTH araC/xylS-type" evidence="4">
    <location>
        <begin position="172"/>
        <end position="270"/>
    </location>
</feature>
<keyword evidence="3" id="KW-0804">Transcription</keyword>
<dbReference type="SUPFAM" id="SSF46689">
    <property type="entry name" value="Homeodomain-like"/>
    <property type="match status" value="2"/>
</dbReference>
<evidence type="ECO:0000259" key="4">
    <source>
        <dbReference type="PROSITE" id="PS01124"/>
    </source>
</evidence>
<keyword evidence="6" id="KW-1185">Reference proteome</keyword>
<dbReference type="Proteomes" id="UP000276128">
    <property type="component" value="Unassembled WGS sequence"/>
</dbReference>
<dbReference type="Pfam" id="PF02311">
    <property type="entry name" value="AraC_binding"/>
    <property type="match status" value="1"/>
</dbReference>
<dbReference type="AlphaFoldDB" id="A0A3S0A4Q0"/>
<accession>A0A3S0A4Q0</accession>
<organism evidence="5 6">
    <name type="scientific">Paenibacillus whitsoniae</name>
    <dbReference type="NCBI Taxonomy" id="2496558"/>
    <lineage>
        <taxon>Bacteria</taxon>
        <taxon>Bacillati</taxon>
        <taxon>Bacillota</taxon>
        <taxon>Bacilli</taxon>
        <taxon>Bacillales</taxon>
        <taxon>Paenibacillaceae</taxon>
        <taxon>Paenibacillus</taxon>
    </lineage>
</organism>
<evidence type="ECO:0000256" key="1">
    <source>
        <dbReference type="ARBA" id="ARBA00023015"/>
    </source>
</evidence>
<sequence>MNHYRIYHHRLSYEKLPVPGWKDIRNTTDVHSLYWIQSGEGEFVHNEDEEAPFSVQAGDLIYLKPGFTLTMASSTEKPLCIRMLLFDCLDVPFDHHAWHRPQGVAELPLPFHKRFSPEQAVWFEEQFGRIWTLRSRNPQEKQAEFLHRLTQLIRTLQETDEAQLDPYVRAYNTAKQRIETSYHLPLKLEELAKSLHISVSQLRKLFILNLGLSPKAYLNKVRNEHARTLLLLTDEPMKAIAEACGFADEFHFGKMFRSWNGVSPARYRARSKHGTMAE</sequence>
<comment type="caution">
    <text evidence="5">The sequence shown here is derived from an EMBL/GenBank/DDBJ whole genome shotgun (WGS) entry which is preliminary data.</text>
</comment>
<dbReference type="PANTHER" id="PTHR43280:SF2">
    <property type="entry name" value="HTH-TYPE TRANSCRIPTIONAL REGULATOR EXSA"/>
    <property type="match status" value="1"/>
</dbReference>
<dbReference type="GO" id="GO:0043565">
    <property type="term" value="F:sequence-specific DNA binding"/>
    <property type="evidence" value="ECO:0007669"/>
    <property type="project" value="InterPro"/>
</dbReference>
<dbReference type="InterPro" id="IPR037923">
    <property type="entry name" value="HTH-like"/>
</dbReference>
<gene>
    <name evidence="5" type="ORF">EJQ19_11575</name>
</gene>
<keyword evidence="2" id="KW-0238">DNA-binding</keyword>
<dbReference type="GO" id="GO:0003700">
    <property type="term" value="F:DNA-binding transcription factor activity"/>
    <property type="evidence" value="ECO:0007669"/>
    <property type="project" value="InterPro"/>
</dbReference>
<dbReference type="InterPro" id="IPR009057">
    <property type="entry name" value="Homeodomain-like_sf"/>
</dbReference>
<reference evidence="5 6" key="1">
    <citation type="submission" date="2018-12" db="EMBL/GenBank/DDBJ databases">
        <title>Bacillus ochoae sp. nov., Paenibacillus whitsoniae sp. nov., Paenibacillus spiritus sp. nov. Isolated from the Mars Exploration Rover during spacecraft assembly.</title>
        <authorList>
            <person name="Seuylemezian A."/>
            <person name="Vaishampayan P."/>
        </authorList>
    </citation>
    <scope>NUCLEOTIDE SEQUENCE [LARGE SCALE GENOMIC DNA]</scope>
    <source>
        <strain evidence="5 6">MER 54</strain>
    </source>
</reference>
<dbReference type="Pfam" id="PF12833">
    <property type="entry name" value="HTH_18"/>
    <property type="match status" value="1"/>
</dbReference>
<protein>
    <submittedName>
        <fullName evidence="5">AraC family transcriptional regulator</fullName>
    </submittedName>
</protein>
<dbReference type="PANTHER" id="PTHR43280">
    <property type="entry name" value="ARAC-FAMILY TRANSCRIPTIONAL REGULATOR"/>
    <property type="match status" value="1"/>
</dbReference>
<dbReference type="SMART" id="SM00342">
    <property type="entry name" value="HTH_ARAC"/>
    <property type="match status" value="1"/>
</dbReference>
<evidence type="ECO:0000256" key="3">
    <source>
        <dbReference type="ARBA" id="ARBA00023163"/>
    </source>
</evidence>
<dbReference type="PROSITE" id="PS01124">
    <property type="entry name" value="HTH_ARAC_FAMILY_2"/>
    <property type="match status" value="1"/>
</dbReference>
<dbReference type="InterPro" id="IPR003313">
    <property type="entry name" value="AraC-bd"/>
</dbReference>
<evidence type="ECO:0000313" key="6">
    <source>
        <dbReference type="Proteomes" id="UP000276128"/>
    </source>
</evidence>
<dbReference type="InterPro" id="IPR018060">
    <property type="entry name" value="HTH_AraC"/>
</dbReference>
<evidence type="ECO:0000313" key="5">
    <source>
        <dbReference type="EMBL" id="RTE09584.1"/>
    </source>
</evidence>
<dbReference type="SUPFAM" id="SSF51215">
    <property type="entry name" value="Regulatory protein AraC"/>
    <property type="match status" value="1"/>
</dbReference>
<dbReference type="RefSeq" id="WP_126141382.1">
    <property type="nucleotide sequence ID" value="NZ_RXHU01000030.1"/>
</dbReference>
<keyword evidence="1" id="KW-0805">Transcription regulation</keyword>
<proteinExistence type="predicted"/>
<dbReference type="Gene3D" id="1.10.10.60">
    <property type="entry name" value="Homeodomain-like"/>
    <property type="match status" value="2"/>
</dbReference>